<feature type="compositionally biased region" description="Low complexity" evidence="1">
    <location>
        <begin position="166"/>
        <end position="188"/>
    </location>
</feature>
<feature type="compositionally biased region" description="Basic and acidic residues" evidence="1">
    <location>
        <begin position="796"/>
        <end position="818"/>
    </location>
</feature>
<reference evidence="3 4" key="1">
    <citation type="journal article" date="2021" name="Genome Biol.">
        <title>AFLAP: assembly-free linkage analysis pipeline using k-mers from genome sequencing data.</title>
        <authorList>
            <person name="Fletcher K."/>
            <person name="Zhang L."/>
            <person name="Gil J."/>
            <person name="Han R."/>
            <person name="Cavanaugh K."/>
            <person name="Michelmore R."/>
        </authorList>
    </citation>
    <scope>NUCLEOTIDE SEQUENCE [LARGE SCALE GENOMIC DNA]</scope>
    <source>
        <strain evidence="3 4">SF5</strain>
    </source>
</reference>
<evidence type="ECO:0000313" key="4">
    <source>
        <dbReference type="Proteomes" id="UP000294530"/>
    </source>
</evidence>
<feature type="compositionally biased region" description="Low complexity" evidence="1">
    <location>
        <begin position="277"/>
        <end position="300"/>
    </location>
</feature>
<organism evidence="3 4">
    <name type="scientific">Bremia lactucae</name>
    <name type="common">Lettuce downy mildew</name>
    <dbReference type="NCBI Taxonomy" id="4779"/>
    <lineage>
        <taxon>Eukaryota</taxon>
        <taxon>Sar</taxon>
        <taxon>Stramenopiles</taxon>
        <taxon>Oomycota</taxon>
        <taxon>Peronosporomycetes</taxon>
        <taxon>Peronosporales</taxon>
        <taxon>Peronosporaceae</taxon>
        <taxon>Bremia</taxon>
    </lineage>
</organism>
<feature type="chain" id="PRO_5037998524" evidence="2">
    <location>
        <begin position="17"/>
        <end position="854"/>
    </location>
</feature>
<feature type="compositionally biased region" description="Polar residues" evidence="1">
    <location>
        <begin position="696"/>
        <end position="708"/>
    </location>
</feature>
<dbReference type="KEGG" id="blac:94350209"/>
<accession>A0A976IH94</accession>
<protein>
    <submittedName>
        <fullName evidence="3">Uncharacterized protein</fullName>
    </submittedName>
</protein>
<proteinExistence type="predicted"/>
<keyword evidence="2" id="KW-0732">Signal</keyword>
<dbReference type="Proteomes" id="UP000294530">
    <property type="component" value="Unassembled WGS sequence"/>
</dbReference>
<dbReference type="AlphaFoldDB" id="A0A976IH94"/>
<keyword evidence="4" id="KW-1185">Reference proteome</keyword>
<name>A0A976IH94_BRELC</name>
<feature type="compositionally biased region" description="Polar residues" evidence="1">
    <location>
        <begin position="247"/>
        <end position="263"/>
    </location>
</feature>
<evidence type="ECO:0000256" key="1">
    <source>
        <dbReference type="SAM" id="MobiDB-lite"/>
    </source>
</evidence>
<feature type="compositionally biased region" description="Polar residues" evidence="1">
    <location>
        <begin position="470"/>
        <end position="483"/>
    </location>
</feature>
<dbReference type="OrthoDB" id="129916at2759"/>
<comment type="caution">
    <text evidence="3">The sequence shown here is derived from an EMBL/GenBank/DDBJ whole genome shotgun (WGS) entry which is preliminary data.</text>
</comment>
<feature type="compositionally biased region" description="Low complexity" evidence="1">
    <location>
        <begin position="384"/>
        <end position="407"/>
    </location>
</feature>
<sequence length="854" mass="86089">MLSCKTFLEIFAVAVALSTYTDNAARAHAAECEMTHGENTVPVETNPASTTPFVPNIAADTASSTVASVEGTVAESPIATGGNDATLSKNGIPPSSVADQPVPQPESPVAFGGNDATNPKHGTPPSSNELGVVSDATPSPTNVDQSVTQNEGSNDDEKDVVPPPVVDQSVSQPGSPVVDDSVPQPGSPAATGGNDATLSKNGIPPSSVADQPVPQPESPIATGGNDATKPKDGTPPSSNEPGVISGATPSPTNVDQSVTQNEGSNDDEKDVVPPPVVDQSVSQPGSPVVDQSVPQPGSPVATGGNDATKPKDGIPPSSIADQPVPQPKSESPLLLVPKDGTPPSSNEPIINPGATPCPTNVDQFVTQNEGSNDDKKDVVPPPVVDQSVSQPGSPVVDQSVPQPGSPVATGGNDATKPKDGTPPLSNVDQPAPQPKSESPIATGGNDATKPKDGTPPSSNEPIINPGATPCPTNVDQSVTQNEGSNDDKKDVVPPSNVDQSVSQPGSPVVDQSVPQPGSPVATGGNDATLPKDGTPPLSNVDQSAPQPKSESPTATGGNDATKPKHGTPPSSNEPGVISGATPSPTNVDQSVTQNEGSNDNEKDVVPPPVVDQSVSQPGSPVVDQSVPQPGSPVATGGNDATLPKDGTPPLSNVDQPAPQPKSESPIATGGNDATKPKDGTPPSSNEPIINPGATPCPSNVDQSVTQHEGSNEDVKADAFPSPKKSNDNDSDDSVETPCSSNSESDDEASNVNKHVTSNPAKEIAGVNDVTNSSKDNSKAEQKGPVDAGGNVNGPNNEKDVASSADKSKDTPEANRDIAPKGATFGSMAGINDGNAQVSTAAAYKKFLRRLRINI</sequence>
<dbReference type="EMBL" id="SHOA02000015">
    <property type="protein sequence ID" value="TDH71774.1"/>
    <property type="molecule type" value="Genomic_DNA"/>
</dbReference>
<feature type="compositionally biased region" description="Low complexity" evidence="1">
    <location>
        <begin position="610"/>
        <end position="633"/>
    </location>
</feature>
<feature type="compositionally biased region" description="Polar residues" evidence="1">
    <location>
        <begin position="536"/>
        <end position="558"/>
    </location>
</feature>
<dbReference type="RefSeq" id="XP_067821273.1">
    <property type="nucleotide sequence ID" value="XM_067964538.1"/>
</dbReference>
<gene>
    <name evidence="3" type="ORF">CCR75_006468</name>
</gene>
<feature type="signal peptide" evidence="2">
    <location>
        <begin position="1"/>
        <end position="16"/>
    </location>
</feature>
<evidence type="ECO:0000313" key="3">
    <source>
        <dbReference type="EMBL" id="TDH71774.1"/>
    </source>
</evidence>
<feature type="compositionally biased region" description="Polar residues" evidence="1">
    <location>
        <begin position="357"/>
        <end position="370"/>
    </location>
</feature>
<feature type="compositionally biased region" description="Polar residues" evidence="1">
    <location>
        <begin position="580"/>
        <end position="597"/>
    </location>
</feature>
<feature type="compositionally biased region" description="Polar residues" evidence="1">
    <location>
        <begin position="136"/>
        <end position="152"/>
    </location>
</feature>
<feature type="region of interest" description="Disordered" evidence="1">
    <location>
        <begin position="75"/>
        <end position="832"/>
    </location>
</feature>
<evidence type="ECO:0000256" key="2">
    <source>
        <dbReference type="SAM" id="SignalP"/>
    </source>
</evidence>
<dbReference type="GeneID" id="94350209"/>
<feature type="compositionally biased region" description="Polar residues" evidence="1">
    <location>
        <begin position="496"/>
        <end position="505"/>
    </location>
</feature>